<proteinExistence type="predicted"/>
<dbReference type="PANTHER" id="PTHR21308:SF8">
    <property type="entry name" value="PHYTANOYL-COA DIOXYGENASE FAMILY PROTEIN (AFU_ORTHOLOGUE AFUA_2G09620)"/>
    <property type="match status" value="1"/>
</dbReference>
<organism evidence="2 3">
    <name type="scientific">Zasmidium cellare</name>
    <name type="common">Wine cellar mold</name>
    <name type="synonym">Racodium cellare</name>
    <dbReference type="NCBI Taxonomy" id="395010"/>
    <lineage>
        <taxon>Eukaryota</taxon>
        <taxon>Fungi</taxon>
        <taxon>Dikarya</taxon>
        <taxon>Ascomycota</taxon>
        <taxon>Pezizomycotina</taxon>
        <taxon>Dothideomycetes</taxon>
        <taxon>Dothideomycetidae</taxon>
        <taxon>Mycosphaerellales</taxon>
        <taxon>Mycosphaerellaceae</taxon>
        <taxon>Zasmidium</taxon>
    </lineage>
</organism>
<evidence type="ECO:0000313" key="2">
    <source>
        <dbReference type="EMBL" id="KAK4501311.1"/>
    </source>
</evidence>
<reference evidence="2 3" key="1">
    <citation type="journal article" date="2023" name="G3 (Bethesda)">
        <title>A chromosome-level genome assembly of Zasmidium syzygii isolated from banana leaves.</title>
        <authorList>
            <person name="van Westerhoven A.C."/>
            <person name="Mehrabi R."/>
            <person name="Talebi R."/>
            <person name="Steentjes M.B.F."/>
            <person name="Corcolon B."/>
            <person name="Chong P.A."/>
            <person name="Kema G.H.J."/>
            <person name="Seidl M.F."/>
        </authorList>
    </citation>
    <scope>NUCLEOTIDE SEQUENCE [LARGE SCALE GENOMIC DNA]</scope>
    <source>
        <strain evidence="2 3">P124</strain>
    </source>
</reference>
<dbReference type="Pfam" id="PF05721">
    <property type="entry name" value="PhyH"/>
    <property type="match status" value="1"/>
</dbReference>
<evidence type="ECO:0008006" key="4">
    <source>
        <dbReference type="Google" id="ProtNLM"/>
    </source>
</evidence>
<name>A0ABR0EJ96_ZASCE</name>
<dbReference type="InterPro" id="IPR047128">
    <property type="entry name" value="PhyH"/>
</dbReference>
<keyword evidence="3" id="KW-1185">Reference proteome</keyword>
<sequence>MPSSSPQLRSRAFTAAASIASIAGLLGILNYLDIPSLLQQRVKSRKVSPRCYSENEKPSLAAFKTLVEQTTLKETYPLAKDIQKNIPIYDCTTITPDKENAWPWQDELYHILVHGPGVFVLQNFFPDHTPIDTANAAYSTIIATELAAHGAKGDHFATAGTNSRIWNSFSKHCLQCPSSFLDYYSNPLFALVSEAYLGPAYRLTSQVNIVKPGGKAQVCHRDYHLGFQTAADCARFPKTLHETTAFLTLQGAVAHTNMPLDSGPTRFLPFSQGFGEGFMAYRRGEFNEYFLEKYVSLPLKKGDAVFFSPALFHAAGENTTNDFSRSANLIQVSAAFGKTMETVDSLPLVEATFDELKAKGCGRESEAFVKAVAEGYPFPTNLDRRPPAPGGMAPESEQDVLKRALQEGWEKEEVMGVLRGMREDSMA</sequence>
<comment type="caution">
    <text evidence="2">The sequence shown here is derived from an EMBL/GenBank/DDBJ whole genome shotgun (WGS) entry which is preliminary data.</text>
</comment>
<dbReference type="Gene3D" id="2.60.120.620">
    <property type="entry name" value="q2cbj1_9rhob like domain"/>
    <property type="match status" value="1"/>
</dbReference>
<keyword evidence="1" id="KW-0472">Membrane</keyword>
<evidence type="ECO:0000256" key="1">
    <source>
        <dbReference type="SAM" id="Phobius"/>
    </source>
</evidence>
<dbReference type="SUPFAM" id="SSF51197">
    <property type="entry name" value="Clavaminate synthase-like"/>
    <property type="match status" value="1"/>
</dbReference>
<dbReference type="PANTHER" id="PTHR21308">
    <property type="entry name" value="PHYTANOYL-COA ALPHA-HYDROXYLASE"/>
    <property type="match status" value="1"/>
</dbReference>
<dbReference type="Proteomes" id="UP001305779">
    <property type="component" value="Unassembled WGS sequence"/>
</dbReference>
<accession>A0ABR0EJ96</accession>
<keyword evidence="1" id="KW-1133">Transmembrane helix</keyword>
<dbReference type="InterPro" id="IPR008775">
    <property type="entry name" value="Phytyl_CoA_dOase-like"/>
</dbReference>
<dbReference type="EMBL" id="JAXOVC010000005">
    <property type="protein sequence ID" value="KAK4501311.1"/>
    <property type="molecule type" value="Genomic_DNA"/>
</dbReference>
<evidence type="ECO:0000313" key="3">
    <source>
        <dbReference type="Proteomes" id="UP001305779"/>
    </source>
</evidence>
<protein>
    <recommendedName>
        <fullName evidence="4">Phytanoyl-CoA dioxygenase</fullName>
    </recommendedName>
</protein>
<keyword evidence="1" id="KW-0812">Transmembrane</keyword>
<gene>
    <name evidence="2" type="ORF">PRZ48_007119</name>
</gene>
<feature type="transmembrane region" description="Helical" evidence="1">
    <location>
        <begin position="12"/>
        <end position="32"/>
    </location>
</feature>